<evidence type="ECO:0000313" key="3">
    <source>
        <dbReference type="Proteomes" id="UP000537326"/>
    </source>
</evidence>
<dbReference type="Proteomes" id="UP000537326">
    <property type="component" value="Unassembled WGS sequence"/>
</dbReference>
<evidence type="ECO:0000256" key="1">
    <source>
        <dbReference type="SAM" id="MobiDB-lite"/>
    </source>
</evidence>
<name>A0A7Y9YH41_9ACTN</name>
<protein>
    <submittedName>
        <fullName evidence="2">Uncharacterized protein</fullName>
    </submittedName>
</protein>
<dbReference type="EMBL" id="JACBZI010000001">
    <property type="protein sequence ID" value="NYI12075.1"/>
    <property type="molecule type" value="Genomic_DNA"/>
</dbReference>
<dbReference type="RefSeq" id="WP_179532674.1">
    <property type="nucleotide sequence ID" value="NZ_BAAAPP010000001.1"/>
</dbReference>
<reference evidence="2 3" key="1">
    <citation type="submission" date="2020-07" db="EMBL/GenBank/DDBJ databases">
        <title>Sequencing the genomes of 1000 actinobacteria strains.</title>
        <authorList>
            <person name="Klenk H.-P."/>
        </authorList>
    </citation>
    <scope>NUCLEOTIDE SEQUENCE [LARGE SCALE GENOMIC DNA]</scope>
    <source>
        <strain evidence="2 3">DSM 18248</strain>
    </source>
</reference>
<gene>
    <name evidence="2" type="ORF">BKA05_003590</name>
</gene>
<keyword evidence="3" id="KW-1185">Reference proteome</keyword>
<feature type="region of interest" description="Disordered" evidence="1">
    <location>
        <begin position="1"/>
        <end position="28"/>
    </location>
</feature>
<evidence type="ECO:0000313" key="2">
    <source>
        <dbReference type="EMBL" id="NYI12075.1"/>
    </source>
</evidence>
<comment type="caution">
    <text evidence="2">The sequence shown here is derived from an EMBL/GenBank/DDBJ whole genome shotgun (WGS) entry which is preliminary data.</text>
</comment>
<accession>A0A7Y9YH41</accession>
<proteinExistence type="predicted"/>
<dbReference type="Pfam" id="PF19457">
    <property type="entry name" value="DUF5994"/>
    <property type="match status" value="1"/>
</dbReference>
<dbReference type="AlphaFoldDB" id="A0A7Y9YH41"/>
<organism evidence="2 3">
    <name type="scientific">Nocardioides marinus</name>
    <dbReference type="NCBI Taxonomy" id="374514"/>
    <lineage>
        <taxon>Bacteria</taxon>
        <taxon>Bacillati</taxon>
        <taxon>Actinomycetota</taxon>
        <taxon>Actinomycetes</taxon>
        <taxon>Propionibacteriales</taxon>
        <taxon>Nocardioidaceae</taxon>
        <taxon>Nocardioides</taxon>
    </lineage>
</organism>
<sequence>MTRPARRPDPGDGWDPRSQPYPHRRPASLGPLRLTLFARVSRTWHGTWLPYSRDLTREGADLVDDFPTTRGRIDRLACSPEEWEGDVSSLFTTHGRIAVGRLAARDGQRLVLVGLVGGEVLRLRVAWP</sequence>
<feature type="compositionally biased region" description="Basic and acidic residues" evidence="1">
    <location>
        <begin position="1"/>
        <end position="10"/>
    </location>
</feature>
<dbReference type="InterPro" id="IPR046036">
    <property type="entry name" value="DUF5994"/>
</dbReference>